<dbReference type="SUPFAM" id="SSF81383">
    <property type="entry name" value="F-box domain"/>
    <property type="match status" value="1"/>
</dbReference>
<evidence type="ECO:0000313" key="2">
    <source>
        <dbReference type="EMBL" id="KAF2499015.1"/>
    </source>
</evidence>
<proteinExistence type="predicted"/>
<dbReference type="CDD" id="cd09917">
    <property type="entry name" value="F-box_SF"/>
    <property type="match status" value="1"/>
</dbReference>
<dbReference type="AlphaFoldDB" id="A0A6A6R2R1"/>
<dbReference type="Proteomes" id="UP000799750">
    <property type="component" value="Unassembled WGS sequence"/>
</dbReference>
<organism evidence="2 3">
    <name type="scientific">Lophium mytilinum</name>
    <dbReference type="NCBI Taxonomy" id="390894"/>
    <lineage>
        <taxon>Eukaryota</taxon>
        <taxon>Fungi</taxon>
        <taxon>Dikarya</taxon>
        <taxon>Ascomycota</taxon>
        <taxon>Pezizomycotina</taxon>
        <taxon>Dothideomycetes</taxon>
        <taxon>Pleosporomycetidae</taxon>
        <taxon>Mytilinidiales</taxon>
        <taxon>Mytilinidiaceae</taxon>
        <taxon>Lophium</taxon>
    </lineage>
</organism>
<dbReference type="OrthoDB" id="5422579at2759"/>
<dbReference type="PROSITE" id="PS50181">
    <property type="entry name" value="FBOX"/>
    <property type="match status" value="1"/>
</dbReference>
<feature type="domain" description="F-box" evidence="1">
    <location>
        <begin position="26"/>
        <end position="62"/>
    </location>
</feature>
<keyword evidence="3" id="KW-1185">Reference proteome</keyword>
<dbReference type="EMBL" id="MU004184">
    <property type="protein sequence ID" value="KAF2499015.1"/>
    <property type="molecule type" value="Genomic_DNA"/>
</dbReference>
<accession>A0A6A6R2R1</accession>
<gene>
    <name evidence="2" type="ORF">BU16DRAFT_557351</name>
</gene>
<evidence type="ECO:0000313" key="3">
    <source>
        <dbReference type="Proteomes" id="UP000799750"/>
    </source>
</evidence>
<protein>
    <recommendedName>
        <fullName evidence="1">F-box domain-containing protein</fullName>
    </recommendedName>
</protein>
<dbReference type="InterPro" id="IPR001810">
    <property type="entry name" value="F-box_dom"/>
</dbReference>
<reference evidence="2" key="1">
    <citation type="journal article" date="2020" name="Stud. Mycol.">
        <title>101 Dothideomycetes genomes: a test case for predicting lifestyles and emergence of pathogens.</title>
        <authorList>
            <person name="Haridas S."/>
            <person name="Albert R."/>
            <person name="Binder M."/>
            <person name="Bloem J."/>
            <person name="Labutti K."/>
            <person name="Salamov A."/>
            <person name="Andreopoulos B."/>
            <person name="Baker S."/>
            <person name="Barry K."/>
            <person name="Bills G."/>
            <person name="Bluhm B."/>
            <person name="Cannon C."/>
            <person name="Castanera R."/>
            <person name="Culley D."/>
            <person name="Daum C."/>
            <person name="Ezra D."/>
            <person name="Gonzalez J."/>
            <person name="Henrissat B."/>
            <person name="Kuo A."/>
            <person name="Liang C."/>
            <person name="Lipzen A."/>
            <person name="Lutzoni F."/>
            <person name="Magnuson J."/>
            <person name="Mondo S."/>
            <person name="Nolan M."/>
            <person name="Ohm R."/>
            <person name="Pangilinan J."/>
            <person name="Park H.-J."/>
            <person name="Ramirez L."/>
            <person name="Alfaro M."/>
            <person name="Sun H."/>
            <person name="Tritt A."/>
            <person name="Yoshinaga Y."/>
            <person name="Zwiers L.-H."/>
            <person name="Turgeon B."/>
            <person name="Goodwin S."/>
            <person name="Spatafora J."/>
            <person name="Crous P."/>
            <person name="Grigoriev I."/>
        </authorList>
    </citation>
    <scope>NUCLEOTIDE SEQUENCE</scope>
    <source>
        <strain evidence="2">CBS 269.34</strain>
    </source>
</reference>
<evidence type="ECO:0000259" key="1">
    <source>
        <dbReference type="PROSITE" id="PS50181"/>
    </source>
</evidence>
<dbReference type="InterPro" id="IPR036047">
    <property type="entry name" value="F-box-like_dom_sf"/>
</dbReference>
<sequence>MTCRHGQEEDALSKKGTNSGDCIPSSTPIGSLPTELLHMVCNNLAISDVKSFRRTNKRFSEIGLEHLIPSLYFCLSPTSFARFDTITSHPVLRKHVKEIQFNGQCFTCPTEYWETNGPLYLREVKWDKYYQQARYERSPEGDFECIENGSWSFEEAIQAVLAGKTLPIAHFDAFPQMLCDTNNPDFLNKFLSERFPEPQFTDVADPFFKEGSSSMEISKIIQGLSQRVKKHRDVVRWQHSMWAQNLDFGAIIQALKQLPALRAIKLSPEGWDMDEWQIAESQNNWFDYGGDKTLNAPGMHSGVRQLNALLAGCREAGTRLDSLVVEAVSWRFFAQPFNAFDLEVLSTLSTLTMRISVTTLDDDEEPSDEANKCIERLGDGIIYHFLRKIRLLKHLDLVIVNYYGEFSPLHDIIGDITWHGLKSLVLKRVVTEEKTLVSILGRHMATLKSLSLHMTTLTGGHWRSAWKQIRSLIATYGLDDLRVGYWHSYEMTRWENGVNPGWWFRWRGSELHPLRDEAEILRQYLMKGEGSIDEPEWRYVMK</sequence>
<name>A0A6A6R2R1_9PEZI</name>